<feature type="domain" description="Galectin" evidence="3">
    <location>
        <begin position="100"/>
        <end position="235"/>
    </location>
</feature>
<dbReference type="PROSITE" id="PS51304">
    <property type="entry name" value="GALECTIN"/>
    <property type="match status" value="1"/>
</dbReference>
<dbReference type="InterPro" id="IPR001079">
    <property type="entry name" value="Galectin_CRD"/>
</dbReference>
<dbReference type="AlphaFoldDB" id="A0AAN9AKF1"/>
<dbReference type="Proteomes" id="UP001374579">
    <property type="component" value="Unassembled WGS sequence"/>
</dbReference>
<keyword evidence="1 2" id="KW-0430">Lectin</keyword>
<dbReference type="SMART" id="SM00276">
    <property type="entry name" value="GLECT"/>
    <property type="match status" value="1"/>
</dbReference>
<evidence type="ECO:0000256" key="1">
    <source>
        <dbReference type="ARBA" id="ARBA00022734"/>
    </source>
</evidence>
<dbReference type="SMART" id="SM00908">
    <property type="entry name" value="Gal-bind_lectin"/>
    <property type="match status" value="1"/>
</dbReference>
<evidence type="ECO:0000313" key="5">
    <source>
        <dbReference type="Proteomes" id="UP001374579"/>
    </source>
</evidence>
<dbReference type="PANTHER" id="PTHR11346:SF176">
    <property type="entry name" value="32 KDA BETA-GALACTOSIDE-BINDING LECTIN LEC-3"/>
    <property type="match status" value="1"/>
</dbReference>
<dbReference type="Gene3D" id="2.60.120.200">
    <property type="match status" value="1"/>
</dbReference>
<reference evidence="4 5" key="1">
    <citation type="submission" date="2024-02" db="EMBL/GenBank/DDBJ databases">
        <title>Chromosome-scale genome assembly of the rough periwinkle Littorina saxatilis.</title>
        <authorList>
            <person name="De Jode A."/>
            <person name="Faria R."/>
            <person name="Formenti G."/>
            <person name="Sims Y."/>
            <person name="Smith T.P."/>
            <person name="Tracey A."/>
            <person name="Wood J.M.D."/>
            <person name="Zagrodzka Z.B."/>
            <person name="Johannesson K."/>
            <person name="Butlin R.K."/>
            <person name="Leder E.H."/>
        </authorList>
    </citation>
    <scope>NUCLEOTIDE SEQUENCE [LARGE SCALE GENOMIC DNA]</scope>
    <source>
        <strain evidence="4">Snail1</strain>
        <tissue evidence="4">Muscle</tissue>
    </source>
</reference>
<keyword evidence="5" id="KW-1185">Reference proteome</keyword>
<dbReference type="InterPro" id="IPR013320">
    <property type="entry name" value="ConA-like_dom_sf"/>
</dbReference>
<dbReference type="InterPro" id="IPR044156">
    <property type="entry name" value="Galectin-like"/>
</dbReference>
<dbReference type="PANTHER" id="PTHR11346">
    <property type="entry name" value="GALECTIN"/>
    <property type="match status" value="1"/>
</dbReference>
<evidence type="ECO:0000313" key="4">
    <source>
        <dbReference type="EMBL" id="KAK7088497.1"/>
    </source>
</evidence>
<comment type="caution">
    <text evidence="4">The sequence shown here is derived from an EMBL/GenBank/DDBJ whole genome shotgun (WGS) entry which is preliminary data.</text>
</comment>
<dbReference type="GO" id="GO:0016936">
    <property type="term" value="F:galactoside binding"/>
    <property type="evidence" value="ECO:0007669"/>
    <property type="project" value="TreeGrafter"/>
</dbReference>
<gene>
    <name evidence="4" type="ORF">V1264_022410</name>
</gene>
<sequence>MCYLHPVLDTSGSGTPGDVLVYSDSDPVCKLEDAPILNDADVATWHRSLTSFKGDVTCKTDFMHVGDDTPIVRCLATGQWETSYSCKQRMWRNESISRDYKFLLPDTPTAGWSVCFTGVSSDETEFIINFLDSSGKIVLHVNPRFDRGGFRKVTFLSFKLQGSWENFKVLRDPDPTFPFANGQQFNLTVTATGSHSIELYVDGNVYANVTLPVDINNITNIEIKADVRMSFMDLWCG</sequence>
<proteinExistence type="predicted"/>
<dbReference type="Pfam" id="PF00337">
    <property type="entry name" value="Gal-bind_lectin"/>
    <property type="match status" value="1"/>
</dbReference>
<protein>
    <recommendedName>
        <fullName evidence="2">Galectin</fullName>
    </recommendedName>
</protein>
<organism evidence="4 5">
    <name type="scientific">Littorina saxatilis</name>
    <dbReference type="NCBI Taxonomy" id="31220"/>
    <lineage>
        <taxon>Eukaryota</taxon>
        <taxon>Metazoa</taxon>
        <taxon>Spiralia</taxon>
        <taxon>Lophotrochozoa</taxon>
        <taxon>Mollusca</taxon>
        <taxon>Gastropoda</taxon>
        <taxon>Caenogastropoda</taxon>
        <taxon>Littorinimorpha</taxon>
        <taxon>Littorinoidea</taxon>
        <taxon>Littorinidae</taxon>
        <taxon>Littorina</taxon>
    </lineage>
</organism>
<dbReference type="GO" id="GO:0030246">
    <property type="term" value="F:carbohydrate binding"/>
    <property type="evidence" value="ECO:0007669"/>
    <property type="project" value="UniProtKB-UniRule"/>
</dbReference>
<name>A0AAN9AKF1_9CAEN</name>
<evidence type="ECO:0000259" key="3">
    <source>
        <dbReference type="PROSITE" id="PS51304"/>
    </source>
</evidence>
<accession>A0AAN9AKF1</accession>
<evidence type="ECO:0000256" key="2">
    <source>
        <dbReference type="RuleBase" id="RU102079"/>
    </source>
</evidence>
<dbReference type="EMBL" id="JBAMIC010004070">
    <property type="protein sequence ID" value="KAK7088497.1"/>
    <property type="molecule type" value="Genomic_DNA"/>
</dbReference>
<dbReference type="SUPFAM" id="SSF49899">
    <property type="entry name" value="Concanavalin A-like lectins/glucanases"/>
    <property type="match status" value="1"/>
</dbReference>